<dbReference type="AlphaFoldDB" id="A0A1Y5RJW4"/>
<keyword evidence="3 7" id="KW-0129">CBS domain</keyword>
<evidence type="ECO:0000256" key="5">
    <source>
        <dbReference type="PIRSR" id="PIRSR004692-2"/>
    </source>
</evidence>
<evidence type="ECO:0000313" key="10">
    <source>
        <dbReference type="EMBL" id="SLN18977.1"/>
    </source>
</evidence>
<dbReference type="InterPro" id="IPR001347">
    <property type="entry name" value="SIS_dom"/>
</dbReference>
<dbReference type="InterPro" id="IPR000644">
    <property type="entry name" value="CBS_dom"/>
</dbReference>
<dbReference type="RefSeq" id="WP_085867250.1">
    <property type="nucleotide sequence ID" value="NZ_FWFQ01000003.1"/>
</dbReference>
<dbReference type="InterPro" id="IPR050986">
    <property type="entry name" value="GutQ/KpsF_isomerases"/>
</dbReference>
<accession>A0A1Y5RJW4</accession>
<proteinExistence type="inferred from homology"/>
<dbReference type="Proteomes" id="UP000193409">
    <property type="component" value="Unassembled WGS sequence"/>
</dbReference>
<dbReference type="SUPFAM" id="SSF53697">
    <property type="entry name" value="SIS domain"/>
    <property type="match status" value="1"/>
</dbReference>
<reference evidence="10 11" key="1">
    <citation type="submission" date="2017-03" db="EMBL/GenBank/DDBJ databases">
        <authorList>
            <person name="Afonso C.L."/>
            <person name="Miller P.J."/>
            <person name="Scott M.A."/>
            <person name="Spackman E."/>
            <person name="Goraichik I."/>
            <person name="Dimitrov K.M."/>
            <person name="Suarez D.L."/>
            <person name="Swayne D.E."/>
        </authorList>
    </citation>
    <scope>NUCLEOTIDE SEQUENCE [LARGE SCALE GENOMIC DNA]</scope>
    <source>
        <strain evidence="10 11">CECT 7680</strain>
    </source>
</reference>
<dbReference type="EC" id="5.3.1.13" evidence="10"/>
<dbReference type="PROSITE" id="PS51464">
    <property type="entry name" value="SIS"/>
    <property type="match status" value="1"/>
</dbReference>
<dbReference type="GO" id="GO:1901135">
    <property type="term" value="P:carbohydrate derivative metabolic process"/>
    <property type="evidence" value="ECO:0007669"/>
    <property type="project" value="InterPro"/>
</dbReference>
<dbReference type="PANTHER" id="PTHR42745">
    <property type="match status" value="1"/>
</dbReference>
<dbReference type="Pfam" id="PF01380">
    <property type="entry name" value="SIS"/>
    <property type="match status" value="1"/>
</dbReference>
<dbReference type="InterPro" id="IPR046342">
    <property type="entry name" value="CBS_dom_sf"/>
</dbReference>
<evidence type="ECO:0000313" key="11">
    <source>
        <dbReference type="Proteomes" id="UP000193409"/>
    </source>
</evidence>
<feature type="site" description="Catalytically relevant" evidence="6">
    <location>
        <position position="190"/>
    </location>
</feature>
<gene>
    <name evidence="10" type="primary">kdsD</name>
    <name evidence="10" type="ORF">PSA7680_00681</name>
</gene>
<dbReference type="EMBL" id="FWFQ01000003">
    <property type="protein sequence ID" value="SLN18977.1"/>
    <property type="molecule type" value="Genomic_DNA"/>
</dbReference>
<keyword evidence="2" id="KW-0677">Repeat</keyword>
<sequence>MTTDSDHVKQAITTNREGIDALIAALATPALEQVTQSAIDLIFAMKGRLIVTGLGKSGHIGSKLAATFASTGTPSFFVHPSEASHGDLGMIQGDDVILMLTWSGETRELSDIAAYSRRFGVPLILLTGNGESSLAKAADVVLALPRAREACPHNLAPTTSTMMQLAMGDALAIALLQKKGFTETSFHRFHPGGKLGASLTRIADIMVPPEDLPLVRPDQPVIDVIAALSDKSFGIVGIVDGAGMLQGVVTDGDIRRYLERQSDAPMQKAMRETFADAIMTRDPITLEPGRLSARALHTMQERKISAAFVVEAGKPVGLVTVLQLLNVGAA</sequence>
<dbReference type="GO" id="GO:0019146">
    <property type="term" value="F:arabinose-5-phosphate isomerase activity"/>
    <property type="evidence" value="ECO:0007669"/>
    <property type="project" value="UniProtKB-EC"/>
</dbReference>
<dbReference type="GO" id="GO:0046872">
    <property type="term" value="F:metal ion binding"/>
    <property type="evidence" value="ECO:0007669"/>
    <property type="project" value="UniProtKB-KW"/>
</dbReference>
<keyword evidence="5" id="KW-0479">Metal-binding</keyword>
<evidence type="ECO:0000256" key="2">
    <source>
        <dbReference type="ARBA" id="ARBA00022737"/>
    </source>
</evidence>
<feature type="domain" description="SIS" evidence="9">
    <location>
        <begin position="38"/>
        <end position="181"/>
    </location>
</feature>
<keyword evidence="11" id="KW-1185">Reference proteome</keyword>
<dbReference type="FunFam" id="3.40.50.10490:FF:000011">
    <property type="entry name" value="Arabinose 5-phosphate isomerase"/>
    <property type="match status" value="1"/>
</dbReference>
<feature type="site" description="Catalytically relevant" evidence="6">
    <location>
        <position position="56"/>
    </location>
</feature>
<dbReference type="CDD" id="cd05014">
    <property type="entry name" value="SIS_Kpsf"/>
    <property type="match status" value="1"/>
</dbReference>
<dbReference type="PANTHER" id="PTHR42745:SF1">
    <property type="entry name" value="ARABINOSE 5-PHOSPHATE ISOMERASE KDSD"/>
    <property type="match status" value="1"/>
</dbReference>
<dbReference type="NCBIfam" id="TIGR00393">
    <property type="entry name" value="kpsF"/>
    <property type="match status" value="1"/>
</dbReference>
<dbReference type="SMART" id="SM00116">
    <property type="entry name" value="CBS"/>
    <property type="match status" value="2"/>
</dbReference>
<dbReference type="GO" id="GO:0005975">
    <property type="term" value="P:carbohydrate metabolic process"/>
    <property type="evidence" value="ECO:0007669"/>
    <property type="project" value="InterPro"/>
</dbReference>
<feature type="domain" description="CBS" evidence="8">
    <location>
        <begin position="279"/>
        <end position="330"/>
    </location>
</feature>
<evidence type="ECO:0000256" key="3">
    <source>
        <dbReference type="ARBA" id="ARBA00023122"/>
    </source>
</evidence>
<dbReference type="InterPro" id="IPR035474">
    <property type="entry name" value="SIS_Kpsf"/>
</dbReference>
<dbReference type="Gene3D" id="3.10.580.10">
    <property type="entry name" value="CBS-domain"/>
    <property type="match status" value="1"/>
</dbReference>
<dbReference type="Gene3D" id="3.40.50.10490">
    <property type="entry name" value="Glucose-6-phosphate isomerase like protein, domain 1"/>
    <property type="match status" value="1"/>
</dbReference>
<dbReference type="PROSITE" id="PS51371">
    <property type="entry name" value="CBS"/>
    <property type="match status" value="2"/>
</dbReference>
<keyword evidence="10" id="KW-0413">Isomerase</keyword>
<dbReference type="Pfam" id="PF00571">
    <property type="entry name" value="CBS"/>
    <property type="match status" value="2"/>
</dbReference>
<evidence type="ECO:0000256" key="6">
    <source>
        <dbReference type="PIRSR" id="PIRSR004692-3"/>
    </source>
</evidence>
<evidence type="ECO:0000256" key="1">
    <source>
        <dbReference type="ARBA" id="ARBA00008165"/>
    </source>
</evidence>
<dbReference type="OrthoDB" id="9762536at2"/>
<evidence type="ECO:0000259" key="9">
    <source>
        <dbReference type="PROSITE" id="PS51464"/>
    </source>
</evidence>
<feature type="site" description="Catalytically relevant" evidence="6">
    <location>
        <position position="108"/>
    </location>
</feature>
<comment type="similarity">
    <text evidence="1 4">Belongs to the SIS family. GutQ/KpsF subfamily.</text>
</comment>
<dbReference type="PIRSF" id="PIRSF004692">
    <property type="entry name" value="KdsD_KpsF"/>
    <property type="match status" value="1"/>
</dbReference>
<keyword evidence="5" id="KW-0862">Zinc</keyword>
<feature type="domain" description="CBS" evidence="8">
    <location>
        <begin position="206"/>
        <end position="264"/>
    </location>
</feature>
<dbReference type="InterPro" id="IPR046348">
    <property type="entry name" value="SIS_dom_sf"/>
</dbReference>
<feature type="binding site" evidence="5">
    <location>
        <position position="79"/>
    </location>
    <ligand>
        <name>Zn(2+)</name>
        <dbReference type="ChEBI" id="CHEBI:29105"/>
    </ligand>
</feature>
<organism evidence="10 11">
    <name type="scientific">Pseudoruegeria aquimaris</name>
    <dbReference type="NCBI Taxonomy" id="393663"/>
    <lineage>
        <taxon>Bacteria</taxon>
        <taxon>Pseudomonadati</taxon>
        <taxon>Pseudomonadota</taxon>
        <taxon>Alphaproteobacteria</taxon>
        <taxon>Rhodobacterales</taxon>
        <taxon>Roseobacteraceae</taxon>
        <taxon>Pseudoruegeria</taxon>
    </lineage>
</organism>
<protein>
    <submittedName>
        <fullName evidence="10">Arabinose 5-phosphate isomerase KdsD</fullName>
        <ecNumber evidence="10">5.3.1.13</ecNumber>
    </submittedName>
</protein>
<evidence type="ECO:0000256" key="7">
    <source>
        <dbReference type="PROSITE-ProRule" id="PRU00703"/>
    </source>
</evidence>
<evidence type="ECO:0000259" key="8">
    <source>
        <dbReference type="PROSITE" id="PS51371"/>
    </source>
</evidence>
<dbReference type="InterPro" id="IPR004800">
    <property type="entry name" value="KdsD/KpsF-type"/>
</dbReference>
<dbReference type="CDD" id="cd04604">
    <property type="entry name" value="CBS_pair_SIS_assoc"/>
    <property type="match status" value="1"/>
</dbReference>
<dbReference type="GO" id="GO:0097367">
    <property type="term" value="F:carbohydrate derivative binding"/>
    <property type="evidence" value="ECO:0007669"/>
    <property type="project" value="InterPro"/>
</dbReference>
<evidence type="ECO:0000256" key="4">
    <source>
        <dbReference type="PIRNR" id="PIRNR004692"/>
    </source>
</evidence>
<name>A0A1Y5RJW4_9RHOB</name>
<feature type="site" description="Catalytically relevant" evidence="6">
    <location>
        <position position="149"/>
    </location>
</feature>